<keyword evidence="2" id="KW-0274">FAD</keyword>
<sequence>MGLYTKLPDGIKDVDVIISGGGAAGCVVAARLSDADPDLSILVIEGGPNNETPTIEHPAFFLSHLAPDSKTNQFYMTKNGPEVADRMLILATGGVLGGGSSTNMMMYSRAQRSDWDSWNMPGWSADEMLPFLRKLETYHGEDAKGVHGHDGPIQVSRGTYSSPRIENELIAAAERFGWSEVPDLSDLDSINAVWRAKRFISPDGKRQDAASCYLHPRLRDGKHPNLHVLVETQVTRILIEDKKAVGVEFRRNPLFHPEAAEEAPRTVKARKLVIASNGACGTPLLLERSGVGDAKVLERAGVPVVVDLPGVGKGYEDHHLLAYPYLNDMSITDTLDGFVLGRMGSYEDLMKSKHKMLGWNGQEIQAKVRPTDDEVAALGPDFQKAWDREYKNYPDKPLVVFSVTGGFPGDPSLASGDPCLAVTAFTVYPFSRGHIHITGPKLGDPVDFETGFFADAGQIDIKKHIWIYKKQREIIRRMPMYRGEMAKCHPPFAAGSKAASVNLTDGPLPADVPDIEYSAEDEVVLEKWLRENVSTTWHSLGTCKMLPREQQGVVDASLGVYGVQGLKIADLSIAPRNVAANTNNTALAVGEKAADIFIRELGLSAN</sequence>
<evidence type="ECO:0000256" key="1">
    <source>
        <dbReference type="ARBA" id="ARBA00010790"/>
    </source>
</evidence>
<feature type="binding site" evidence="2">
    <location>
        <position position="95"/>
    </location>
    <ligand>
        <name>FAD</name>
        <dbReference type="ChEBI" id="CHEBI:57692"/>
    </ligand>
</feature>
<reference evidence="4 5" key="1">
    <citation type="submission" date="2015-09" db="EMBL/GenBank/DDBJ databases">
        <title>Host preference determinants of Valsa canker pathogens revealed by comparative genomics.</title>
        <authorList>
            <person name="Yin Z."/>
            <person name="Huang L."/>
        </authorList>
    </citation>
    <scope>NUCLEOTIDE SEQUENCE [LARGE SCALE GENOMIC DNA]</scope>
    <source>
        <strain evidence="4 5">03-1</strain>
    </source>
</reference>
<dbReference type="SUPFAM" id="SSF54373">
    <property type="entry name" value="FAD-linked reductases, C-terminal domain"/>
    <property type="match status" value="1"/>
</dbReference>
<keyword evidence="2" id="KW-0285">Flavoprotein</keyword>
<dbReference type="GO" id="GO:0050660">
    <property type="term" value="F:flavin adenine dinucleotide binding"/>
    <property type="evidence" value="ECO:0007669"/>
    <property type="project" value="InterPro"/>
</dbReference>
<feature type="binding site" evidence="2">
    <location>
        <begin position="537"/>
        <end position="538"/>
    </location>
    <ligand>
        <name>FAD</name>
        <dbReference type="ChEBI" id="CHEBI:57692"/>
    </ligand>
</feature>
<evidence type="ECO:0000313" key="5">
    <source>
        <dbReference type="Proteomes" id="UP000283895"/>
    </source>
</evidence>
<feature type="domain" description="Glucose-methanol-choline oxidoreductase N-terminal" evidence="3">
    <location>
        <begin position="278"/>
        <end position="292"/>
    </location>
</feature>
<dbReference type="GO" id="GO:0016614">
    <property type="term" value="F:oxidoreductase activity, acting on CH-OH group of donors"/>
    <property type="evidence" value="ECO:0007669"/>
    <property type="project" value="InterPro"/>
</dbReference>
<dbReference type="SUPFAM" id="SSF51905">
    <property type="entry name" value="FAD/NAD(P)-binding domain"/>
    <property type="match status" value="1"/>
</dbReference>
<dbReference type="Gene3D" id="3.50.50.60">
    <property type="entry name" value="FAD/NAD(P)-binding domain"/>
    <property type="match status" value="1"/>
</dbReference>
<proteinExistence type="inferred from homology"/>
<dbReference type="Gene3D" id="3.30.560.10">
    <property type="entry name" value="Glucose Oxidase, domain 3"/>
    <property type="match status" value="1"/>
</dbReference>
<comment type="cofactor">
    <cofactor evidence="2">
        <name>FAD</name>
        <dbReference type="ChEBI" id="CHEBI:57692"/>
    </cofactor>
</comment>
<dbReference type="OrthoDB" id="269227at2759"/>
<dbReference type="AlphaFoldDB" id="A0A423WW70"/>
<dbReference type="InterPro" id="IPR007867">
    <property type="entry name" value="GMC_OxRtase_C"/>
</dbReference>
<comment type="similarity">
    <text evidence="1">Belongs to the GMC oxidoreductase family.</text>
</comment>
<dbReference type="Pfam" id="PF00732">
    <property type="entry name" value="GMC_oxred_N"/>
    <property type="match status" value="1"/>
</dbReference>
<dbReference type="PIRSF" id="PIRSF000137">
    <property type="entry name" value="Alcohol_oxidase"/>
    <property type="match status" value="1"/>
</dbReference>
<dbReference type="EMBL" id="LKEA01000007">
    <property type="protein sequence ID" value="ROW07735.1"/>
    <property type="molecule type" value="Genomic_DNA"/>
</dbReference>
<gene>
    <name evidence="4" type="ORF">VMCG_03455</name>
</gene>
<dbReference type="InterPro" id="IPR000172">
    <property type="entry name" value="GMC_OxRdtase_N"/>
</dbReference>
<evidence type="ECO:0000256" key="2">
    <source>
        <dbReference type="PIRSR" id="PIRSR000137-2"/>
    </source>
</evidence>
<dbReference type="Pfam" id="PF05199">
    <property type="entry name" value="GMC_oxred_C"/>
    <property type="match status" value="1"/>
</dbReference>
<dbReference type="PROSITE" id="PS51257">
    <property type="entry name" value="PROKAR_LIPOPROTEIN"/>
    <property type="match status" value="1"/>
</dbReference>
<feature type="binding site" evidence="2">
    <location>
        <position position="234"/>
    </location>
    <ligand>
        <name>FAD</name>
        <dbReference type="ChEBI" id="CHEBI:57692"/>
    </ligand>
</feature>
<dbReference type="PANTHER" id="PTHR11552">
    <property type="entry name" value="GLUCOSE-METHANOL-CHOLINE GMC OXIDOREDUCTASE"/>
    <property type="match status" value="1"/>
</dbReference>
<evidence type="ECO:0000259" key="3">
    <source>
        <dbReference type="PROSITE" id="PS00624"/>
    </source>
</evidence>
<organism evidence="4 5">
    <name type="scientific">Cytospora schulzeri</name>
    <dbReference type="NCBI Taxonomy" id="448051"/>
    <lineage>
        <taxon>Eukaryota</taxon>
        <taxon>Fungi</taxon>
        <taxon>Dikarya</taxon>
        <taxon>Ascomycota</taxon>
        <taxon>Pezizomycotina</taxon>
        <taxon>Sordariomycetes</taxon>
        <taxon>Sordariomycetidae</taxon>
        <taxon>Diaporthales</taxon>
        <taxon>Cytosporaceae</taxon>
        <taxon>Cytospora</taxon>
    </lineage>
</organism>
<dbReference type="STRING" id="356882.A0A423WW70"/>
<protein>
    <recommendedName>
        <fullName evidence="3">Glucose-methanol-choline oxidoreductase N-terminal domain-containing protein</fullName>
    </recommendedName>
</protein>
<dbReference type="PROSITE" id="PS00624">
    <property type="entry name" value="GMC_OXRED_2"/>
    <property type="match status" value="1"/>
</dbReference>
<keyword evidence="5" id="KW-1185">Reference proteome</keyword>
<accession>A0A423WW70</accession>
<dbReference type="InterPro" id="IPR012132">
    <property type="entry name" value="GMC_OxRdtase"/>
</dbReference>
<comment type="caution">
    <text evidence="4">The sequence shown here is derived from an EMBL/GenBank/DDBJ whole genome shotgun (WGS) entry which is preliminary data.</text>
</comment>
<name>A0A423WW70_9PEZI</name>
<evidence type="ECO:0000313" key="4">
    <source>
        <dbReference type="EMBL" id="ROW07735.1"/>
    </source>
</evidence>
<dbReference type="PANTHER" id="PTHR11552:SF78">
    <property type="entry name" value="GLUCOSE-METHANOL-CHOLINE OXIDOREDUCTASE N-TERMINAL DOMAIN-CONTAINING PROTEIN"/>
    <property type="match status" value="1"/>
</dbReference>
<dbReference type="Proteomes" id="UP000283895">
    <property type="component" value="Unassembled WGS sequence"/>
</dbReference>
<dbReference type="InterPro" id="IPR036188">
    <property type="entry name" value="FAD/NAD-bd_sf"/>
</dbReference>